<organism evidence="1 2">
    <name type="scientific">Puccinia sorghi</name>
    <dbReference type="NCBI Taxonomy" id="27349"/>
    <lineage>
        <taxon>Eukaryota</taxon>
        <taxon>Fungi</taxon>
        <taxon>Dikarya</taxon>
        <taxon>Basidiomycota</taxon>
        <taxon>Pucciniomycotina</taxon>
        <taxon>Pucciniomycetes</taxon>
        <taxon>Pucciniales</taxon>
        <taxon>Pucciniaceae</taxon>
        <taxon>Puccinia</taxon>
    </lineage>
</organism>
<reference evidence="1 2" key="1">
    <citation type="submission" date="2015-08" db="EMBL/GenBank/DDBJ databases">
        <title>Next Generation Sequencing and Analysis of the Genome of Puccinia sorghi L Schw, the Causal Agent of Maize Common Rust.</title>
        <authorList>
            <person name="Rochi L."/>
            <person name="Burguener G."/>
            <person name="Darino M."/>
            <person name="Turjanski A."/>
            <person name="Kreff E."/>
            <person name="Dieguez M.J."/>
            <person name="Sacco F."/>
        </authorList>
    </citation>
    <scope>NUCLEOTIDE SEQUENCE [LARGE SCALE GENOMIC DNA]</scope>
    <source>
        <strain evidence="1 2">RO10H11247</strain>
    </source>
</reference>
<name>A0A0L6V9L9_9BASI</name>
<keyword evidence="2" id="KW-1185">Reference proteome</keyword>
<evidence type="ECO:0000313" key="1">
    <source>
        <dbReference type="EMBL" id="KNZ57486.1"/>
    </source>
</evidence>
<accession>A0A0L6V9L9</accession>
<dbReference type="EMBL" id="LAVV01006999">
    <property type="protein sequence ID" value="KNZ57486.1"/>
    <property type="molecule type" value="Genomic_DNA"/>
</dbReference>
<sequence length="50" mass="5583">MHFCISPTICYLNHNTNFEAGKFPLLTTTMSLGFGQNWSQVRSVAHMGHG</sequence>
<dbReference type="AlphaFoldDB" id="A0A0L6V9L9"/>
<gene>
    <name evidence="1" type="ORF">VP01_2146g2</name>
</gene>
<dbReference type="Proteomes" id="UP000037035">
    <property type="component" value="Unassembled WGS sequence"/>
</dbReference>
<proteinExistence type="predicted"/>
<dbReference type="OrthoDB" id="2506201at2759"/>
<protein>
    <submittedName>
        <fullName evidence="1">Uncharacterized protein</fullName>
    </submittedName>
</protein>
<evidence type="ECO:0000313" key="2">
    <source>
        <dbReference type="Proteomes" id="UP000037035"/>
    </source>
</evidence>
<comment type="caution">
    <text evidence="1">The sequence shown here is derived from an EMBL/GenBank/DDBJ whole genome shotgun (WGS) entry which is preliminary data.</text>
</comment>
<dbReference type="VEuPathDB" id="FungiDB:VP01_2146g2"/>